<feature type="region of interest" description="Disordered" evidence="1">
    <location>
        <begin position="1"/>
        <end position="32"/>
    </location>
</feature>
<sequence length="32" mass="3505">MTEIETEKEDGNLTAKSSSGFAEKKKGAMWIS</sequence>
<organism evidence="2 3">
    <name type="scientific">Trifolium medium</name>
    <dbReference type="NCBI Taxonomy" id="97028"/>
    <lineage>
        <taxon>Eukaryota</taxon>
        <taxon>Viridiplantae</taxon>
        <taxon>Streptophyta</taxon>
        <taxon>Embryophyta</taxon>
        <taxon>Tracheophyta</taxon>
        <taxon>Spermatophyta</taxon>
        <taxon>Magnoliopsida</taxon>
        <taxon>eudicotyledons</taxon>
        <taxon>Gunneridae</taxon>
        <taxon>Pentapetalae</taxon>
        <taxon>rosids</taxon>
        <taxon>fabids</taxon>
        <taxon>Fabales</taxon>
        <taxon>Fabaceae</taxon>
        <taxon>Papilionoideae</taxon>
        <taxon>50 kb inversion clade</taxon>
        <taxon>NPAAA clade</taxon>
        <taxon>Hologalegina</taxon>
        <taxon>IRL clade</taxon>
        <taxon>Trifolieae</taxon>
        <taxon>Trifolium</taxon>
    </lineage>
</organism>
<proteinExistence type="predicted"/>
<evidence type="ECO:0000256" key="1">
    <source>
        <dbReference type="SAM" id="MobiDB-lite"/>
    </source>
</evidence>
<comment type="caution">
    <text evidence="2">The sequence shown here is derived from an EMBL/GenBank/DDBJ whole genome shotgun (WGS) entry which is preliminary data.</text>
</comment>
<keyword evidence="3" id="KW-1185">Reference proteome</keyword>
<dbReference type="Proteomes" id="UP000265520">
    <property type="component" value="Unassembled WGS sequence"/>
</dbReference>
<dbReference type="EMBL" id="LXQA010565951">
    <property type="protein sequence ID" value="MCI59570.1"/>
    <property type="molecule type" value="Genomic_DNA"/>
</dbReference>
<name>A0A392THA5_9FABA</name>
<evidence type="ECO:0000313" key="2">
    <source>
        <dbReference type="EMBL" id="MCI59570.1"/>
    </source>
</evidence>
<protein>
    <submittedName>
        <fullName evidence="2">Uncharacterized protein</fullName>
    </submittedName>
</protein>
<reference evidence="2 3" key="1">
    <citation type="journal article" date="2018" name="Front. Plant Sci.">
        <title>Red Clover (Trifolium pratense) and Zigzag Clover (T. medium) - A Picture of Genomic Similarities and Differences.</title>
        <authorList>
            <person name="Dluhosova J."/>
            <person name="Istvanek J."/>
            <person name="Nedelnik J."/>
            <person name="Repkova J."/>
        </authorList>
    </citation>
    <scope>NUCLEOTIDE SEQUENCE [LARGE SCALE GENOMIC DNA]</scope>
    <source>
        <strain evidence="3">cv. 10/8</strain>
        <tissue evidence="2">Leaf</tissue>
    </source>
</reference>
<accession>A0A392THA5</accession>
<dbReference type="AlphaFoldDB" id="A0A392THA5"/>
<evidence type="ECO:0000313" key="3">
    <source>
        <dbReference type="Proteomes" id="UP000265520"/>
    </source>
</evidence>